<dbReference type="EMBL" id="JAVRRG010000044">
    <property type="protein sequence ID" value="KAK5093336.1"/>
    <property type="molecule type" value="Genomic_DNA"/>
</dbReference>
<gene>
    <name evidence="1" type="ORF">LTR24_004323</name>
</gene>
<dbReference type="SUPFAM" id="SSF69118">
    <property type="entry name" value="AhpD-like"/>
    <property type="match status" value="1"/>
</dbReference>
<keyword evidence="2" id="KW-1185">Reference proteome</keyword>
<evidence type="ECO:0008006" key="3">
    <source>
        <dbReference type="Google" id="ProtNLM"/>
    </source>
</evidence>
<dbReference type="Gene3D" id="1.20.1290.10">
    <property type="entry name" value="AhpD-like"/>
    <property type="match status" value="1"/>
</dbReference>
<dbReference type="Proteomes" id="UP001345013">
    <property type="component" value="Unassembled WGS sequence"/>
</dbReference>
<dbReference type="InterPro" id="IPR029032">
    <property type="entry name" value="AhpD-like"/>
</dbReference>
<proteinExistence type="predicted"/>
<organism evidence="1 2">
    <name type="scientific">Lithohypha guttulata</name>
    <dbReference type="NCBI Taxonomy" id="1690604"/>
    <lineage>
        <taxon>Eukaryota</taxon>
        <taxon>Fungi</taxon>
        <taxon>Dikarya</taxon>
        <taxon>Ascomycota</taxon>
        <taxon>Pezizomycotina</taxon>
        <taxon>Eurotiomycetes</taxon>
        <taxon>Chaetothyriomycetidae</taxon>
        <taxon>Chaetothyriales</taxon>
        <taxon>Trichomeriaceae</taxon>
        <taxon>Lithohypha</taxon>
    </lineage>
</organism>
<dbReference type="PANTHER" id="PTHR34846:SF11">
    <property type="entry name" value="4-CARBOXYMUCONOLACTONE DECARBOXYLASE FAMILY PROTEIN (AFU_ORTHOLOGUE AFUA_6G11590)"/>
    <property type="match status" value="1"/>
</dbReference>
<sequence>MTQDRVPPASPADLHSAQKTAHDFLVSSLQAYFGPSLNDTFKTQNEDGALLGPLATLVKYPSLAKPYFEFLGAIAQLAELTPDVREIAILTVGGVYNCGYELYSHERVAASKTSLSQDVISSLAKGEKPDGLNEQCQAAYELSYALAEKKGPLDQEIFDKAKDALGQDGVIAITNYVGIYAYTCIVLNAVNASVPED</sequence>
<name>A0ABR0KC58_9EURO</name>
<evidence type="ECO:0000313" key="1">
    <source>
        <dbReference type="EMBL" id="KAK5093336.1"/>
    </source>
</evidence>
<evidence type="ECO:0000313" key="2">
    <source>
        <dbReference type="Proteomes" id="UP001345013"/>
    </source>
</evidence>
<protein>
    <recommendedName>
        <fullName evidence="3">Carboxymuconolactone decarboxylase-like domain-containing protein</fullName>
    </recommendedName>
</protein>
<comment type="caution">
    <text evidence="1">The sequence shown here is derived from an EMBL/GenBank/DDBJ whole genome shotgun (WGS) entry which is preliminary data.</text>
</comment>
<dbReference type="PANTHER" id="PTHR34846">
    <property type="entry name" value="4-CARBOXYMUCONOLACTONE DECARBOXYLASE FAMILY PROTEIN (AFU_ORTHOLOGUE AFUA_6G11590)"/>
    <property type="match status" value="1"/>
</dbReference>
<reference evidence="1 2" key="1">
    <citation type="submission" date="2023-08" db="EMBL/GenBank/DDBJ databases">
        <title>Black Yeasts Isolated from many extreme environments.</title>
        <authorList>
            <person name="Coleine C."/>
            <person name="Stajich J.E."/>
            <person name="Selbmann L."/>
        </authorList>
    </citation>
    <scope>NUCLEOTIDE SEQUENCE [LARGE SCALE GENOMIC DNA]</scope>
    <source>
        <strain evidence="1 2">CCFEE 5885</strain>
    </source>
</reference>
<accession>A0ABR0KC58</accession>